<name>A0A0J9GU86_9RHOB</name>
<protein>
    <submittedName>
        <fullName evidence="1">Uncharacterized protein</fullName>
    </submittedName>
</protein>
<dbReference type="Gene3D" id="3.30.530.20">
    <property type="match status" value="1"/>
</dbReference>
<dbReference type="PATRIC" id="fig|1675527.3.peg.2179"/>
<dbReference type="Pfam" id="PF10604">
    <property type="entry name" value="Polyketide_cyc2"/>
    <property type="match status" value="1"/>
</dbReference>
<evidence type="ECO:0000313" key="1">
    <source>
        <dbReference type="EMBL" id="KMW57113.1"/>
    </source>
</evidence>
<dbReference type="EMBL" id="LFTY01000002">
    <property type="protein sequence ID" value="KMW57113.1"/>
    <property type="molecule type" value="Genomic_DNA"/>
</dbReference>
<accession>A0A0J9GU86</accession>
<dbReference type="SUPFAM" id="SSF55961">
    <property type="entry name" value="Bet v1-like"/>
    <property type="match status" value="1"/>
</dbReference>
<evidence type="ECO:0000313" key="2">
    <source>
        <dbReference type="Proteomes" id="UP000037178"/>
    </source>
</evidence>
<dbReference type="STRING" id="1675527.AIOL_002072"/>
<keyword evidence="2" id="KW-1185">Reference proteome</keyword>
<sequence length="122" mass="13873">MLSDASGYKDWHPVFVNVEGRFEQGGTVKTTVREPGKDDVVITSDVVKVEPGKEINQFGGLRGFITFDHHWLLEPVGGGTRVIQNEVDRGFYVWFWASDWVEPAYAQANEALRKRVLETFEN</sequence>
<dbReference type="AlphaFoldDB" id="A0A0J9GU86"/>
<dbReference type="Proteomes" id="UP000037178">
    <property type="component" value="Unassembled WGS sequence"/>
</dbReference>
<dbReference type="InterPro" id="IPR023393">
    <property type="entry name" value="START-like_dom_sf"/>
</dbReference>
<organism evidence="1 2">
    <name type="scientific">Candidatus Rhodobacter oscarellae</name>
    <dbReference type="NCBI Taxonomy" id="1675527"/>
    <lineage>
        <taxon>Bacteria</taxon>
        <taxon>Pseudomonadati</taxon>
        <taxon>Pseudomonadota</taxon>
        <taxon>Alphaproteobacteria</taxon>
        <taxon>Rhodobacterales</taxon>
        <taxon>Rhodobacter group</taxon>
        <taxon>Rhodobacter</taxon>
    </lineage>
</organism>
<gene>
    <name evidence="1" type="ORF">AIOL_002072</name>
</gene>
<comment type="caution">
    <text evidence="1">The sequence shown here is derived from an EMBL/GenBank/DDBJ whole genome shotgun (WGS) entry which is preliminary data.</text>
</comment>
<dbReference type="InterPro" id="IPR019587">
    <property type="entry name" value="Polyketide_cyclase/dehydratase"/>
</dbReference>
<proteinExistence type="predicted"/>
<reference evidence="1 2" key="1">
    <citation type="submission" date="2015-06" db="EMBL/GenBank/DDBJ databases">
        <title>Draft genome sequence of an Alphaproteobacteria species associated to the Mediterranean sponge Oscarella lobularis.</title>
        <authorList>
            <person name="Jourda C."/>
            <person name="Santini S."/>
            <person name="Claverie J.-M."/>
        </authorList>
    </citation>
    <scope>NUCLEOTIDE SEQUENCE [LARGE SCALE GENOMIC DNA]</scope>
    <source>
        <strain evidence="1">IGS</strain>
    </source>
</reference>